<keyword evidence="3" id="KW-1185">Reference proteome</keyword>
<dbReference type="EMBL" id="CP027860">
    <property type="protein sequence ID" value="AVP96779.1"/>
    <property type="molecule type" value="Genomic_DNA"/>
</dbReference>
<evidence type="ECO:0000259" key="1">
    <source>
        <dbReference type="Pfam" id="PF13271"/>
    </source>
</evidence>
<gene>
    <name evidence="2" type="ORF">C7S18_06010</name>
</gene>
<reference evidence="2 3" key="2">
    <citation type="submission" date="2018-03" db="EMBL/GenBank/DDBJ databases">
        <authorList>
            <person name="Keele B.F."/>
        </authorList>
    </citation>
    <scope>NUCLEOTIDE SEQUENCE [LARGE SCALE GENOMIC DNA]</scope>
    <source>
        <strain evidence="2 3">D13</strain>
    </source>
</reference>
<dbReference type="AlphaFoldDB" id="A0A2P1PPK6"/>
<dbReference type="OrthoDB" id="8445181at2"/>
<organism evidence="2 3">
    <name type="scientific">Ahniella affigens</name>
    <dbReference type="NCBI Taxonomy" id="2021234"/>
    <lineage>
        <taxon>Bacteria</taxon>
        <taxon>Pseudomonadati</taxon>
        <taxon>Pseudomonadota</taxon>
        <taxon>Gammaproteobacteria</taxon>
        <taxon>Lysobacterales</taxon>
        <taxon>Rhodanobacteraceae</taxon>
        <taxon>Ahniella</taxon>
    </lineage>
</organism>
<feature type="domain" description="DUF4062" evidence="1">
    <location>
        <begin position="5"/>
        <end position="100"/>
    </location>
</feature>
<dbReference type="Proteomes" id="UP000241074">
    <property type="component" value="Chromosome"/>
</dbReference>
<protein>
    <recommendedName>
        <fullName evidence="1">DUF4062 domain-containing protein</fullName>
    </recommendedName>
</protein>
<proteinExistence type="predicted"/>
<dbReference type="KEGG" id="xba:C7S18_06010"/>
<accession>A0A2P1PPK6</accession>
<name>A0A2P1PPK6_9GAMM</name>
<reference evidence="2 3" key="1">
    <citation type="submission" date="2018-03" db="EMBL/GenBank/DDBJ databases">
        <title>Ahniella affigens gen. nov., sp. nov., a gammaproteobacterium isolated from sandy soil near a stream.</title>
        <authorList>
            <person name="Ko Y."/>
            <person name="Kim J.-H."/>
        </authorList>
    </citation>
    <scope>NUCLEOTIDE SEQUENCE [LARGE SCALE GENOMIC DNA]</scope>
    <source>
        <strain evidence="2 3">D13</strain>
    </source>
</reference>
<evidence type="ECO:0000313" key="2">
    <source>
        <dbReference type="EMBL" id="AVP96779.1"/>
    </source>
</evidence>
<sequence>MARLRVFISSTCYDLDILRGELRPFISNMGYEPVMSDYSDILYDHRSHTHESCLKEVPGCDMVVLIIGSRFGGTAVPSALQLVDFASLDKLSTKAEILATKEKLSITQLEVLKAVEAAIPVYTFVDERVLHDHHVYEKNKDKKDVIDHIEFPSIQKRDTARYIFEFINFLTHRTANNSVLAFSRLEDIRVQLASQWSQLFQRLMLESRTKAQEARRYRDFSERIDDLKAVVLASLATPDLRDTAKGAVQFRHLIGFVSGFVAVDARVLLLSDSSWDDLLAKAGIVEIRTLEEDDRDWLARPEVFLIREDRTFYRFRLPRRALDDFRVEWSAFLRLDGHAREAIVDALLEDREQRRFGMLRYVERSFDEFMSQRDGPAQLALGEAS</sequence>
<dbReference type="Pfam" id="PF13271">
    <property type="entry name" value="DUF4062"/>
    <property type="match status" value="1"/>
</dbReference>
<dbReference type="InterPro" id="IPR025139">
    <property type="entry name" value="DUF4062"/>
</dbReference>
<dbReference type="RefSeq" id="WP_106890707.1">
    <property type="nucleotide sequence ID" value="NZ_CP027860.1"/>
</dbReference>
<evidence type="ECO:0000313" key="3">
    <source>
        <dbReference type="Proteomes" id="UP000241074"/>
    </source>
</evidence>